<proteinExistence type="predicted"/>
<dbReference type="EMBL" id="KZ821473">
    <property type="protein sequence ID" value="PYH31468.1"/>
    <property type="molecule type" value="Genomic_DNA"/>
</dbReference>
<dbReference type="GeneID" id="37130518"/>
<dbReference type="Proteomes" id="UP000247647">
    <property type="component" value="Unassembled WGS sequence"/>
</dbReference>
<dbReference type="AlphaFoldDB" id="A0A318YUB1"/>
<feature type="compositionally biased region" description="Polar residues" evidence="1">
    <location>
        <begin position="68"/>
        <end position="78"/>
    </location>
</feature>
<sequence length="119" mass="12913">MRGQAWPKGNGPESVGISTSSPAPTALAPLCRMHIAASHMVPGPESSGINHNGEADMCPNGEQMSARVGTSSVGRDQRSFTINFPGGLDARDWERRLQYLVTSRPKFSWPGMYPWTGIR</sequence>
<dbReference type="OrthoDB" id="10592073at2759"/>
<evidence type="ECO:0000313" key="3">
    <source>
        <dbReference type="Proteomes" id="UP000247647"/>
    </source>
</evidence>
<protein>
    <submittedName>
        <fullName evidence="2">Uncharacterized protein</fullName>
    </submittedName>
</protein>
<feature type="region of interest" description="Disordered" evidence="1">
    <location>
        <begin position="42"/>
        <end position="78"/>
    </location>
</feature>
<evidence type="ECO:0000313" key="2">
    <source>
        <dbReference type="EMBL" id="PYH31468.1"/>
    </source>
</evidence>
<gene>
    <name evidence="2" type="ORF">BO87DRAFT_442668</name>
</gene>
<accession>A0A318YUB1</accession>
<evidence type="ECO:0000256" key="1">
    <source>
        <dbReference type="SAM" id="MobiDB-lite"/>
    </source>
</evidence>
<organism evidence="2 3">
    <name type="scientific">Aspergillus neoniger (strain CBS 115656)</name>
    <dbReference type="NCBI Taxonomy" id="1448310"/>
    <lineage>
        <taxon>Eukaryota</taxon>
        <taxon>Fungi</taxon>
        <taxon>Dikarya</taxon>
        <taxon>Ascomycota</taxon>
        <taxon>Pezizomycotina</taxon>
        <taxon>Eurotiomycetes</taxon>
        <taxon>Eurotiomycetidae</taxon>
        <taxon>Eurotiales</taxon>
        <taxon>Aspergillaceae</taxon>
        <taxon>Aspergillus</taxon>
        <taxon>Aspergillus subgen. Circumdati</taxon>
    </lineage>
</organism>
<keyword evidence="3" id="KW-1185">Reference proteome</keyword>
<name>A0A318YUB1_ASPNB</name>
<feature type="region of interest" description="Disordered" evidence="1">
    <location>
        <begin position="1"/>
        <end position="23"/>
    </location>
</feature>
<dbReference type="RefSeq" id="XP_025476946.1">
    <property type="nucleotide sequence ID" value="XM_025628062.1"/>
</dbReference>
<reference evidence="2" key="1">
    <citation type="submission" date="2016-12" db="EMBL/GenBank/DDBJ databases">
        <title>The genomes of Aspergillus section Nigri reveals drivers in fungal speciation.</title>
        <authorList>
            <consortium name="DOE Joint Genome Institute"/>
            <person name="Vesth T.C."/>
            <person name="Nybo J."/>
            <person name="Theobald S."/>
            <person name="Brandl J."/>
            <person name="Frisvad J.C."/>
            <person name="Nielsen K.F."/>
            <person name="Lyhne E.K."/>
            <person name="Kogle M.E."/>
            <person name="Kuo A."/>
            <person name="Riley R."/>
            <person name="Clum A."/>
            <person name="Nolan M."/>
            <person name="Lipzen A."/>
            <person name="Salamov A."/>
            <person name="Henrissat B."/>
            <person name="Wiebenga A."/>
            <person name="De Vries R.P."/>
            <person name="Grigoriev I.V."/>
            <person name="Mortensen U.H."/>
            <person name="Andersen M.R."/>
            <person name="Baker S.E."/>
        </authorList>
    </citation>
    <scope>NUCLEOTIDE SEQUENCE [LARGE SCALE GENOMIC DNA]</scope>
    <source>
        <strain evidence="2">CBS 115656</strain>
    </source>
</reference>